<dbReference type="EMBL" id="ADMG01000020">
    <property type="protein sequence ID" value="EKB31581.1"/>
    <property type="molecule type" value="Genomic_DNA"/>
</dbReference>
<protein>
    <submittedName>
        <fullName evidence="1">Uncharacterized protein</fullName>
    </submittedName>
</protein>
<gene>
    <name evidence="1" type="ORF">HMPREF9465_00849</name>
</gene>
<dbReference type="eggNOG" id="COG0675">
    <property type="taxonomic scope" value="Bacteria"/>
</dbReference>
<evidence type="ECO:0000313" key="1">
    <source>
        <dbReference type="EMBL" id="EKB31581.1"/>
    </source>
</evidence>
<accession>K1JMY7</accession>
<feature type="non-terminal residue" evidence="1">
    <location>
        <position position="345"/>
    </location>
</feature>
<dbReference type="STRING" id="742823.HMPREF9465_00849"/>
<dbReference type="HOGENOM" id="CLU_036380_1_0_4"/>
<evidence type="ECO:0000313" key="2">
    <source>
        <dbReference type="Proteomes" id="UP000005835"/>
    </source>
</evidence>
<organism evidence="1 2">
    <name type="scientific">Sutterella wadsworthensis 2_1_59BFAA</name>
    <dbReference type="NCBI Taxonomy" id="742823"/>
    <lineage>
        <taxon>Bacteria</taxon>
        <taxon>Pseudomonadati</taxon>
        <taxon>Pseudomonadota</taxon>
        <taxon>Betaproteobacteria</taxon>
        <taxon>Burkholderiales</taxon>
        <taxon>Sutterellaceae</taxon>
        <taxon>Sutterella</taxon>
    </lineage>
</organism>
<comment type="caution">
    <text evidence="1">The sequence shown here is derived from an EMBL/GenBank/DDBJ whole genome shotgun (WGS) entry which is preliminary data.</text>
</comment>
<proteinExistence type="predicted"/>
<reference evidence="1 2" key="1">
    <citation type="submission" date="2012-05" db="EMBL/GenBank/DDBJ databases">
        <title>The Genome Sequence of Sutterella wadsworthensis 2_1_59BFAA.</title>
        <authorList>
            <consortium name="The Broad Institute Genome Sequencing Platform"/>
            <person name="Earl A."/>
            <person name="Ward D."/>
            <person name="Feldgarden M."/>
            <person name="Gevers D."/>
            <person name="Daigneault M."/>
            <person name="Strauss J."/>
            <person name="Allen-Vercoe E."/>
            <person name="Walker B."/>
            <person name="Young S.K."/>
            <person name="Zeng Q."/>
            <person name="Gargeya S."/>
            <person name="Fitzgerald M."/>
            <person name="Haas B."/>
            <person name="Abouelleil A."/>
            <person name="Alvarado L."/>
            <person name="Arachchi H.M."/>
            <person name="Berlin A.M."/>
            <person name="Chapman S.B."/>
            <person name="Goldberg J."/>
            <person name="Griggs A."/>
            <person name="Gujja S."/>
            <person name="Hansen M."/>
            <person name="Howarth C."/>
            <person name="Imamovic A."/>
            <person name="Larimer J."/>
            <person name="McCowen C."/>
            <person name="Montmayeur A."/>
            <person name="Murphy C."/>
            <person name="Neiman D."/>
            <person name="Pearson M."/>
            <person name="Priest M."/>
            <person name="Roberts A."/>
            <person name="Saif S."/>
            <person name="Shea T."/>
            <person name="Sisk P."/>
            <person name="Sykes S."/>
            <person name="Wortman J."/>
            <person name="Nusbaum C."/>
            <person name="Birren B."/>
        </authorList>
    </citation>
    <scope>NUCLEOTIDE SEQUENCE [LARGE SCALE GENOMIC DNA]</scope>
    <source>
        <strain evidence="1 2">2_1_59BFAA</strain>
    </source>
</reference>
<name>K1JMY7_9BURK</name>
<dbReference type="Proteomes" id="UP000005835">
    <property type="component" value="Unassembled WGS sequence"/>
</dbReference>
<keyword evidence="2" id="KW-1185">Reference proteome</keyword>
<dbReference type="AlphaFoldDB" id="K1JMY7"/>
<sequence>MSTKSFIISLPIITGDQDRRRLRKSFSFGCNLQNAVMGGGWDRVLQMRATPEWQATRAMPKGRERTKAFRDLRVRFRLSEYDFHADVAMHRKASGRGHLLGINECQKLASRAWISVERHLYNGGAPRFISSRRGLHSIEGKTNRTGIIWKADQQCVTVCKQVYRVRVDKRDDWLTRALQDPTDPTKPRKVKYCRIVREMRKGKERFFLQLVAEGSSPLKHAYAGKDLRMAIDPGLGSLTYATEDGTIAKVQIAPSADTDHRAIRRIQRAMERSRRATNPDNYEAVDVVRHGKKKKSFKVKSGRLQWRFSKRYESLRAELAEIFRLSAATRKREHGEVCNWLLGHA</sequence>